<feature type="transmembrane region" description="Helical" evidence="1">
    <location>
        <begin position="117"/>
        <end position="141"/>
    </location>
</feature>
<feature type="transmembrane region" description="Helical" evidence="1">
    <location>
        <begin position="542"/>
        <end position="566"/>
    </location>
</feature>
<evidence type="ECO:0008006" key="4">
    <source>
        <dbReference type="Google" id="ProtNLM"/>
    </source>
</evidence>
<evidence type="ECO:0000313" key="2">
    <source>
        <dbReference type="EMBL" id="TCO32403.1"/>
    </source>
</evidence>
<comment type="caution">
    <text evidence="2">The sequence shown here is derived from an EMBL/GenBank/DDBJ whole genome shotgun (WGS) entry which is preliminary data.</text>
</comment>
<reference evidence="2 3" key="1">
    <citation type="journal article" date="2015" name="Stand. Genomic Sci.">
        <title>Genomic Encyclopedia of Bacterial and Archaeal Type Strains, Phase III: the genomes of soil and plant-associated and newly described type strains.</title>
        <authorList>
            <person name="Whitman W.B."/>
            <person name="Woyke T."/>
            <person name="Klenk H.P."/>
            <person name="Zhou Y."/>
            <person name="Lilburn T.G."/>
            <person name="Beck B.J."/>
            <person name="De Vos P."/>
            <person name="Vandamme P."/>
            <person name="Eisen J.A."/>
            <person name="Garrity G."/>
            <person name="Hugenholtz P."/>
            <person name="Kyrpides N.C."/>
        </authorList>
    </citation>
    <scope>NUCLEOTIDE SEQUENCE [LARGE SCALE GENOMIC DNA]</scope>
    <source>
        <strain evidence="2 3">VKM Ac-2572</strain>
    </source>
</reference>
<organism evidence="2 3">
    <name type="scientific">Kribbella steppae</name>
    <dbReference type="NCBI Taxonomy" id="2512223"/>
    <lineage>
        <taxon>Bacteria</taxon>
        <taxon>Bacillati</taxon>
        <taxon>Actinomycetota</taxon>
        <taxon>Actinomycetes</taxon>
        <taxon>Propionibacteriales</taxon>
        <taxon>Kribbellaceae</taxon>
        <taxon>Kribbella</taxon>
    </lineage>
</organism>
<dbReference type="SUPFAM" id="SSF52151">
    <property type="entry name" value="FabD/lysophospholipase-like"/>
    <property type="match status" value="1"/>
</dbReference>
<dbReference type="InterPro" id="IPR016035">
    <property type="entry name" value="Acyl_Trfase/lysoPLipase"/>
</dbReference>
<dbReference type="EMBL" id="SLWN01000004">
    <property type="protein sequence ID" value="TCO32403.1"/>
    <property type="molecule type" value="Genomic_DNA"/>
</dbReference>
<feature type="transmembrane region" description="Helical" evidence="1">
    <location>
        <begin position="513"/>
        <end position="536"/>
    </location>
</feature>
<sequence>METEPIADADTPAGPALNYWFATPVILLLIGAICMSEIDRLVTGALTDAGQSRSVTDVVGLALFGGRDTWDVWVQVDDPTPVAGWIALHAIFDIALYVGYGWLLWKFVRTCSQARKALKVLLTLEVIETVGLLIAAGLLATGRVSDVWAFILSGVATFKWIAAGILVLAILVDDGRRHALRDGGMRVLRALKKQRLSFLVVALFGILSIVPLPNIWDQLPDVQRSWLDGDRQGQWHAIWAAAATMVVSIYLFVLGRLRAERVWNEQVGSTAPPPGAPPDRHWRWRWWLAAAIAPWIVAVILGVLKIDVGWGSVVVASAFPLGVLALSVVPRAVKRWWDRRLERSPVLARWRSRVVALWRSIVAAWRRFIRMLRRLLRSPAVPAVAPPPDEPPPSREENIRFARDVWRAGDLLAASLWVLAGLGLVRSLVAPVMLGPRGQGQTFVEVVFGLPIGTVWSVRLIVLIGGVVFAVVVMPLIVLATRALRPPEPAGANASGLRHFLDPRTPTPPQGRAIAVGVGLIVASVAWILALMLLPATMTRHAGVVATTLLTLGAWAFILGIMIVRLQRSDPPPIFRSVGMGATPLLTLLIALTLVASASGGDPQLHAIRASQDAGAQQLDALPRGNLDGEFKKWLERSAGCEQDIDGTKVRPMVLVAASGGGVRAAVWTAAVLDTFRTAKCARTAVFLSSGVSGGSVGLALSRGDDIEKAKIGYAEKLAEPNALAAAMAGLLAGDLVGGGTGLRIPSYSNGDFAWRDRAGLIETYWESEVGSLKEQFDTKVSGPGGVLVFNSAVAGRGCRVLISQVELTTGLASRPVGTDADRANCSGQTAQPAASLDLQDAYGPCVEGMSWATAAMLSARFPTVTPGGRISCEPVDETRPDLQLIDGGYAEAAGLGTLSDIAPMLVQVVRNYNASSPDSPPVVPVVLFLEDAARGDIVEPPQGLSTELLVPLAGRNAKAVQTTSGTLLQRVATGIADPCPISSPTCQQAVRALHREVPHGIVIAAPLTRPSVEAPLGWTLSADSITRLKTAVADEAGRKCEPSKQAGNGSDDAVPLIRPGAYVCLNQLLATLD</sequence>
<feature type="transmembrane region" description="Helical" evidence="1">
    <location>
        <begin position="147"/>
        <end position="172"/>
    </location>
</feature>
<evidence type="ECO:0000313" key="3">
    <source>
        <dbReference type="Proteomes" id="UP000294508"/>
    </source>
</evidence>
<accession>A0A4R2HMD5</accession>
<proteinExistence type="predicted"/>
<protein>
    <recommendedName>
        <fullName evidence="4">Patatin-like phospholipase</fullName>
    </recommendedName>
</protein>
<feature type="transmembrane region" description="Helical" evidence="1">
    <location>
        <begin position="454"/>
        <end position="479"/>
    </location>
</feature>
<keyword evidence="1" id="KW-0472">Membrane</keyword>
<keyword evidence="1" id="KW-0812">Transmembrane</keyword>
<feature type="transmembrane region" description="Helical" evidence="1">
    <location>
        <begin position="196"/>
        <end position="216"/>
    </location>
</feature>
<feature type="transmembrane region" description="Helical" evidence="1">
    <location>
        <begin position="286"/>
        <end position="304"/>
    </location>
</feature>
<keyword evidence="1" id="KW-1133">Transmembrane helix</keyword>
<feature type="transmembrane region" description="Helical" evidence="1">
    <location>
        <begin position="578"/>
        <end position="598"/>
    </location>
</feature>
<feature type="transmembrane region" description="Helical" evidence="1">
    <location>
        <begin position="82"/>
        <end position="105"/>
    </location>
</feature>
<feature type="transmembrane region" description="Helical" evidence="1">
    <location>
        <begin position="310"/>
        <end position="333"/>
    </location>
</feature>
<dbReference type="Gene3D" id="3.40.1090.10">
    <property type="entry name" value="Cytosolic phospholipase A2 catalytic domain"/>
    <property type="match status" value="1"/>
</dbReference>
<feature type="transmembrane region" description="Helical" evidence="1">
    <location>
        <begin position="411"/>
        <end position="434"/>
    </location>
</feature>
<keyword evidence="3" id="KW-1185">Reference proteome</keyword>
<dbReference type="AlphaFoldDB" id="A0A4R2HMD5"/>
<dbReference type="OrthoDB" id="581211at2"/>
<dbReference type="RefSeq" id="WP_132209201.1">
    <property type="nucleotide sequence ID" value="NZ_SLWN01000004.1"/>
</dbReference>
<dbReference type="Proteomes" id="UP000294508">
    <property type="component" value="Unassembled WGS sequence"/>
</dbReference>
<evidence type="ECO:0000256" key="1">
    <source>
        <dbReference type="SAM" id="Phobius"/>
    </source>
</evidence>
<gene>
    <name evidence="2" type="ORF">EV652_1049</name>
</gene>
<name>A0A4R2HMD5_9ACTN</name>
<feature type="transmembrane region" description="Helical" evidence="1">
    <location>
        <begin position="236"/>
        <end position="254"/>
    </location>
</feature>